<accession>A0ABY9RHY7</accession>
<proteinExistence type="predicted"/>
<dbReference type="RefSeq" id="WP_309481951.1">
    <property type="nucleotide sequence ID" value="NZ_CP133720.1"/>
</dbReference>
<evidence type="ECO:0000313" key="1">
    <source>
        <dbReference type="EMBL" id="WMW80458.1"/>
    </source>
</evidence>
<dbReference type="EMBL" id="CP133720">
    <property type="protein sequence ID" value="WMW80458.1"/>
    <property type="molecule type" value="Genomic_DNA"/>
</dbReference>
<gene>
    <name evidence="1" type="ORF">RF679_17705</name>
</gene>
<name>A0ABY9RHY7_9BURK</name>
<organism evidence="1 2">
    <name type="scientific">Undibacterium cyanobacteriorum</name>
    <dbReference type="NCBI Taxonomy" id="3073561"/>
    <lineage>
        <taxon>Bacteria</taxon>
        <taxon>Pseudomonadati</taxon>
        <taxon>Pseudomonadota</taxon>
        <taxon>Betaproteobacteria</taxon>
        <taxon>Burkholderiales</taxon>
        <taxon>Oxalobacteraceae</taxon>
        <taxon>Undibacterium</taxon>
    </lineage>
</organism>
<dbReference type="Proteomes" id="UP001181355">
    <property type="component" value="Chromosome"/>
</dbReference>
<sequence length="190" mass="21112">MEKILDAFYDKTDKGREEIASRAYHLSSKLRPLLVMIDGKHSGEELIRRLATIGLNATHLEELLSAGFIERITQDAAITPQGAGTKQVAPVASDIVSKIDQSNHPVIESSNNTVNVVTLTTIRQFFTDSIKANLGLRGFTLQLKVERADSIDDFKQLGEDFIETLHNSKGQQFARTIEARMLALFSQIKT</sequence>
<keyword evidence="2" id="KW-1185">Reference proteome</keyword>
<reference evidence="1" key="1">
    <citation type="submission" date="2023-09" db="EMBL/GenBank/DDBJ databases">
        <title>Undibacterium sp. 20NA77.5 isolated from freshwater.</title>
        <authorList>
            <person name="Le V."/>
            <person name="Ko S.-R."/>
            <person name="Ahn C.-Y."/>
            <person name="Oh H.-M."/>
        </authorList>
    </citation>
    <scope>NUCLEOTIDE SEQUENCE</scope>
    <source>
        <strain evidence="1">20NA77.5</strain>
    </source>
</reference>
<evidence type="ECO:0000313" key="2">
    <source>
        <dbReference type="Proteomes" id="UP001181355"/>
    </source>
</evidence>
<protein>
    <submittedName>
        <fullName evidence="1">Uncharacterized protein</fullName>
    </submittedName>
</protein>